<dbReference type="GO" id="GO:0062129">
    <property type="term" value="C:chitin-based extracellular matrix"/>
    <property type="evidence" value="ECO:0007669"/>
    <property type="project" value="TreeGrafter"/>
</dbReference>
<dbReference type="PROSITE" id="PS00233">
    <property type="entry name" value="CHIT_BIND_RR_1"/>
    <property type="match status" value="1"/>
</dbReference>
<dbReference type="AlphaFoldDB" id="A0A9Q0M5Y7"/>
<dbReference type="InterPro" id="IPR029070">
    <property type="entry name" value="Chitinase_insertion_sf"/>
</dbReference>
<protein>
    <submittedName>
        <fullName evidence="4">Uncharacterized protein</fullName>
    </submittedName>
</protein>
<evidence type="ECO:0000313" key="5">
    <source>
        <dbReference type="Proteomes" id="UP001142055"/>
    </source>
</evidence>
<dbReference type="OMA" id="YEFAYAM"/>
<organism evidence="4 5">
    <name type="scientific">Blomia tropicalis</name>
    <name type="common">Mite</name>
    <dbReference type="NCBI Taxonomy" id="40697"/>
    <lineage>
        <taxon>Eukaryota</taxon>
        <taxon>Metazoa</taxon>
        <taxon>Ecdysozoa</taxon>
        <taxon>Arthropoda</taxon>
        <taxon>Chelicerata</taxon>
        <taxon>Arachnida</taxon>
        <taxon>Acari</taxon>
        <taxon>Acariformes</taxon>
        <taxon>Sarcoptiformes</taxon>
        <taxon>Astigmata</taxon>
        <taxon>Glycyphagoidea</taxon>
        <taxon>Echimyopodidae</taxon>
        <taxon>Blomia</taxon>
    </lineage>
</organism>
<dbReference type="Pfam" id="PF00379">
    <property type="entry name" value="Chitin_bind_4"/>
    <property type="match status" value="1"/>
</dbReference>
<dbReference type="InterPro" id="IPR050468">
    <property type="entry name" value="Cuticle_Struct_Prot"/>
</dbReference>
<dbReference type="InterPro" id="IPR000618">
    <property type="entry name" value="Insect_cuticle"/>
</dbReference>
<dbReference type="GO" id="GO:0008010">
    <property type="term" value="F:structural constituent of chitin-based larval cuticle"/>
    <property type="evidence" value="ECO:0007669"/>
    <property type="project" value="TreeGrafter"/>
</dbReference>
<dbReference type="EMBL" id="JAPWDV010000002">
    <property type="protein sequence ID" value="KAJ6220021.1"/>
    <property type="molecule type" value="Genomic_DNA"/>
</dbReference>
<sequence>MGAPIDDEKPEPYSFNFESTDEYGTKIARQEESDANGVVRGQYSYIDANGLTRTVVYEADDVNGFRASISSNEPGVVNSQPAAAQYVVQ</sequence>
<evidence type="ECO:0000313" key="4">
    <source>
        <dbReference type="EMBL" id="KAJ6220021.1"/>
    </source>
</evidence>
<reference evidence="4" key="1">
    <citation type="submission" date="2022-12" db="EMBL/GenBank/DDBJ databases">
        <title>Genome assemblies of Blomia tropicalis.</title>
        <authorList>
            <person name="Cui Y."/>
        </authorList>
    </citation>
    <scope>NUCLEOTIDE SEQUENCE</scope>
    <source>
        <tissue evidence="4">Adult mites</tissue>
    </source>
</reference>
<keyword evidence="5" id="KW-1185">Reference proteome</keyword>
<dbReference type="Proteomes" id="UP001142055">
    <property type="component" value="Chromosome 2"/>
</dbReference>
<dbReference type="PRINTS" id="PR00947">
    <property type="entry name" value="CUTICLE"/>
</dbReference>
<name>A0A9Q0M5Y7_BLOTA</name>
<accession>A0A9Q0M5Y7</accession>
<keyword evidence="1 2" id="KW-0193">Cuticle</keyword>
<dbReference type="InterPro" id="IPR031311">
    <property type="entry name" value="CHIT_BIND_RR_consensus"/>
</dbReference>
<evidence type="ECO:0000256" key="1">
    <source>
        <dbReference type="ARBA" id="ARBA00022460"/>
    </source>
</evidence>
<evidence type="ECO:0000256" key="3">
    <source>
        <dbReference type="SAM" id="MobiDB-lite"/>
    </source>
</evidence>
<evidence type="ECO:0000256" key="2">
    <source>
        <dbReference type="PROSITE-ProRule" id="PRU00497"/>
    </source>
</evidence>
<feature type="region of interest" description="Disordered" evidence="3">
    <location>
        <begin position="69"/>
        <end position="89"/>
    </location>
</feature>
<dbReference type="PROSITE" id="PS51155">
    <property type="entry name" value="CHIT_BIND_RR_2"/>
    <property type="match status" value="1"/>
</dbReference>
<gene>
    <name evidence="4" type="ORF">RDWZM_005833</name>
</gene>
<dbReference type="PANTHER" id="PTHR10380">
    <property type="entry name" value="CUTICLE PROTEIN"/>
    <property type="match status" value="1"/>
</dbReference>
<comment type="caution">
    <text evidence="4">The sequence shown here is derived from an EMBL/GenBank/DDBJ whole genome shotgun (WGS) entry which is preliminary data.</text>
</comment>
<proteinExistence type="predicted"/>
<dbReference type="Gene3D" id="3.10.50.10">
    <property type="match status" value="1"/>
</dbReference>